<dbReference type="Proteomes" id="UP001152799">
    <property type="component" value="Chromosome 6"/>
</dbReference>
<evidence type="ECO:0000256" key="3">
    <source>
        <dbReference type="ARBA" id="ARBA00022771"/>
    </source>
</evidence>
<dbReference type="PROSITE" id="PS51915">
    <property type="entry name" value="ZAD"/>
    <property type="match status" value="1"/>
</dbReference>
<feature type="compositionally biased region" description="Basic residues" evidence="8">
    <location>
        <begin position="821"/>
        <end position="837"/>
    </location>
</feature>
<evidence type="ECO:0000256" key="2">
    <source>
        <dbReference type="ARBA" id="ARBA00022737"/>
    </source>
</evidence>
<feature type="compositionally biased region" description="Basic and acidic residues" evidence="8">
    <location>
        <begin position="1310"/>
        <end position="1331"/>
    </location>
</feature>
<keyword evidence="1 7" id="KW-0479">Metal-binding</keyword>
<feature type="compositionally biased region" description="Polar residues" evidence="8">
    <location>
        <begin position="204"/>
        <end position="231"/>
    </location>
</feature>
<dbReference type="GO" id="GO:0000981">
    <property type="term" value="F:DNA-binding transcription factor activity, RNA polymerase II-specific"/>
    <property type="evidence" value="ECO:0007669"/>
    <property type="project" value="TreeGrafter"/>
</dbReference>
<dbReference type="Gene3D" id="3.30.160.60">
    <property type="entry name" value="Classic Zinc Finger"/>
    <property type="match status" value="2"/>
</dbReference>
<evidence type="ECO:0000256" key="6">
    <source>
        <dbReference type="PROSITE-ProRule" id="PRU00042"/>
    </source>
</evidence>
<evidence type="ECO:0000259" key="10">
    <source>
        <dbReference type="PROSITE" id="PS51915"/>
    </source>
</evidence>
<feature type="compositionally biased region" description="Basic and acidic residues" evidence="8">
    <location>
        <begin position="838"/>
        <end position="848"/>
    </location>
</feature>
<feature type="compositionally biased region" description="Basic and acidic residues" evidence="8">
    <location>
        <begin position="1067"/>
        <end position="1076"/>
    </location>
</feature>
<name>A0A9N9QRG6_9CUCU</name>
<dbReference type="OrthoDB" id="6713977at2759"/>
<dbReference type="PROSITE" id="PS50157">
    <property type="entry name" value="ZINC_FINGER_C2H2_2"/>
    <property type="match status" value="2"/>
</dbReference>
<dbReference type="SMART" id="SM00355">
    <property type="entry name" value="ZnF_C2H2"/>
    <property type="match status" value="6"/>
</dbReference>
<evidence type="ECO:0000313" key="11">
    <source>
        <dbReference type="EMBL" id="CAG9770282.1"/>
    </source>
</evidence>
<reference evidence="11" key="1">
    <citation type="submission" date="2022-01" db="EMBL/GenBank/DDBJ databases">
        <authorList>
            <person name="King R."/>
        </authorList>
    </citation>
    <scope>NUCLEOTIDE SEQUENCE</scope>
</reference>
<feature type="binding site" evidence="7">
    <location>
        <position position="64"/>
    </location>
    <ligand>
        <name>Zn(2+)</name>
        <dbReference type="ChEBI" id="CHEBI:29105"/>
    </ligand>
</feature>
<dbReference type="EMBL" id="OU892282">
    <property type="protein sequence ID" value="CAG9770282.1"/>
    <property type="molecule type" value="Genomic_DNA"/>
</dbReference>
<organism evidence="11 12">
    <name type="scientific">Ceutorhynchus assimilis</name>
    <name type="common">cabbage seed weevil</name>
    <dbReference type="NCBI Taxonomy" id="467358"/>
    <lineage>
        <taxon>Eukaryota</taxon>
        <taxon>Metazoa</taxon>
        <taxon>Ecdysozoa</taxon>
        <taxon>Arthropoda</taxon>
        <taxon>Hexapoda</taxon>
        <taxon>Insecta</taxon>
        <taxon>Pterygota</taxon>
        <taxon>Neoptera</taxon>
        <taxon>Endopterygota</taxon>
        <taxon>Coleoptera</taxon>
        <taxon>Polyphaga</taxon>
        <taxon>Cucujiformia</taxon>
        <taxon>Curculionidae</taxon>
        <taxon>Ceutorhynchinae</taxon>
        <taxon>Ceutorhynchus</taxon>
    </lineage>
</organism>
<dbReference type="PANTHER" id="PTHR24394:SF44">
    <property type="entry name" value="ZINC FINGER PROTEIN 271-LIKE"/>
    <property type="match status" value="1"/>
</dbReference>
<feature type="binding site" evidence="7">
    <location>
        <position position="9"/>
    </location>
    <ligand>
        <name>Zn(2+)</name>
        <dbReference type="ChEBI" id="CHEBI:29105"/>
    </ligand>
</feature>
<protein>
    <submittedName>
        <fullName evidence="11">Uncharacterized protein</fullName>
    </submittedName>
</protein>
<feature type="region of interest" description="Disordered" evidence="8">
    <location>
        <begin position="1273"/>
        <end position="1331"/>
    </location>
</feature>
<sequence>MSTTITPVCRLCLEVIAKGKTFYNIDQENGLPAKVQNLAQNIREIISFCIPEVDTYLSLNPSICDTCLNNLVQIYNHKKNFMKIEDIIRRHSKVNPIGNNYVDLCTVVKHQYALALKDKKLTPAAIQAQMGEMNLILKNATKIVPSYGLNVMAQNHSDTEPRASPSSSKTSNNSTPSKYSLRHHVPSLLAASSSRPQPPIDLDNPQNSFLGSLNLISSENPSASNQGSAPKTGNKKMLIRRVMSSKAKPKRKINPAASADNTIIILDDDSDAESITNIVGNSKNNTSKSDDSNEVLVMNYVEQNDTGARSTATADNSSSAVLDPATTDVAEPPIIAAKPTPKVIHLGRESITAVTTKTGADDGISTADSGTPISTRSRRSAAKAVTNVATHAVDDTTPKVMNTESADGAAATTADVLKNSVVGAAPDIIMLDDKSHKLTPRQKTLVSSASEKPKTAEKNVVVKLLPFDLEDLKRKAAGEKCHEEETPSKRKKVLTVSLNPSLPYLHKNKKLIVKIDKKQFLTCELCDFVTNQGKDAIKQHGLRKHRVCMLCDYQCSSPNLLHKHFTNHHYEEINEIINKSKEENDTINCDLCSYTAVSGFDFRDHIVRKHCGDNGSTGNITLQCPYKNCGQKYDQTFHMARHVEVNHVLAKKLTCVLCNQKCHSKQGIKNHLQSHKPSGITCLLCGMSFRYNSLLRTHAKNKHPGIDADSNIAGMAHDSHDNLTADDNGHITLDSFVNRSALSNEETGANRGTLVTDKNGRIVLSLPRPNELITDPNFVVNLDERCSFEYPSLSEMLCESSFLEQNQEDECAEVQDEASKPKTRKRKRKSTVPKKNKKSEVPKPEDDKDDCVIIDKEIVTVDVSDEEALLISDDDDCTIVDNYLPTATASNFAEILPNATVDSTARGTIENAIKESDTEREHSDRVENEQDKNSKSLNLESETSDKENHIVVESIIIEDTSSNKMAETKENTVDLPSTSNDKVDEHSDALLGLRNISEKCTEVINGADDLLKENVSSNSEEKCEEHSRSFIKPLENHKNLDNLETEICTASGSNGLLYERLSDNFGSREKESEKIVESTTSASELLKEKDSEMELEKTSTNTSESILNEPLKDKIDCEKLDPEKSSEKMIESANNFHELLTEKENFELEESDTSADSASVLQALLALEENSSESGMSSESLHISDELLKQNVIDNLETEESTAKTTELCSNDLLVDSMNLESEECSEKLTNEILMEQVTGNTRLEEFSTKIADDLLVSNELLKEKDAEHVELEGSELLDDNVDSKNQESDAFTNSSHEQLKNNLESGADADSKNLESEKCTEESTKSSNEILKEQVTENMELLKTSSDVAELGSQELLTEKVIENNMEFEESSENVAESSLNKFLQEVGSENLETVKSPEQLLELTNKSNANDKEGQIFDSLDGFPAMDDELVTSLNPPLKENTPCETTKESNELLTENVSELADNVESSPTIDLFDMKKFTDMCLGSVSSSNDLLGEANDISNNVTSAESSKKDSIIIDENCAKLTTNGSDEVVADFESPRVDLSCQSDSANDVIASTINSIEKLRSILDA</sequence>
<dbReference type="PROSITE" id="PS00028">
    <property type="entry name" value="ZINC_FINGER_C2H2_1"/>
    <property type="match status" value="2"/>
</dbReference>
<proteinExistence type="predicted"/>
<keyword evidence="12" id="KW-1185">Reference proteome</keyword>
<dbReference type="InterPro" id="IPR013087">
    <property type="entry name" value="Znf_C2H2_type"/>
</dbReference>
<feature type="binding site" evidence="7">
    <location>
        <position position="67"/>
    </location>
    <ligand>
        <name>Zn(2+)</name>
        <dbReference type="ChEBI" id="CHEBI:29105"/>
    </ligand>
</feature>
<evidence type="ECO:0000256" key="8">
    <source>
        <dbReference type="SAM" id="MobiDB-lite"/>
    </source>
</evidence>
<keyword evidence="3 6" id="KW-0863">Zinc-finger</keyword>
<evidence type="ECO:0000259" key="9">
    <source>
        <dbReference type="PROSITE" id="PS50157"/>
    </source>
</evidence>
<evidence type="ECO:0000256" key="4">
    <source>
        <dbReference type="ARBA" id="ARBA00022833"/>
    </source>
</evidence>
<gene>
    <name evidence="11" type="ORF">CEUTPL_LOCUS10737</name>
</gene>
<dbReference type="GO" id="GO:0005634">
    <property type="term" value="C:nucleus"/>
    <property type="evidence" value="ECO:0007669"/>
    <property type="project" value="InterPro"/>
</dbReference>
<evidence type="ECO:0000256" key="5">
    <source>
        <dbReference type="ARBA" id="ARBA00023242"/>
    </source>
</evidence>
<keyword evidence="2" id="KW-0677">Repeat</keyword>
<dbReference type="InterPro" id="IPR012934">
    <property type="entry name" value="Znf_AD"/>
</dbReference>
<feature type="binding site" evidence="7">
    <location>
        <position position="12"/>
    </location>
    <ligand>
        <name>Zn(2+)</name>
        <dbReference type="ChEBI" id="CHEBI:29105"/>
    </ligand>
</feature>
<dbReference type="GO" id="GO:0008270">
    <property type="term" value="F:zinc ion binding"/>
    <property type="evidence" value="ECO:0007669"/>
    <property type="project" value="UniProtKB-UniRule"/>
</dbReference>
<evidence type="ECO:0000313" key="12">
    <source>
        <dbReference type="Proteomes" id="UP001152799"/>
    </source>
</evidence>
<evidence type="ECO:0000256" key="1">
    <source>
        <dbReference type="ARBA" id="ARBA00022723"/>
    </source>
</evidence>
<feature type="compositionally biased region" description="Low complexity" evidence="8">
    <location>
        <begin position="164"/>
        <end position="178"/>
    </location>
</feature>
<feature type="compositionally biased region" description="Polar residues" evidence="8">
    <location>
        <begin position="1289"/>
        <end position="1305"/>
    </location>
</feature>
<dbReference type="SMART" id="SM00868">
    <property type="entry name" value="zf-AD"/>
    <property type="match status" value="1"/>
</dbReference>
<feature type="domain" description="C2H2-type" evidence="9">
    <location>
        <begin position="622"/>
        <end position="652"/>
    </location>
</feature>
<feature type="region of interest" description="Disordered" evidence="8">
    <location>
        <begin position="156"/>
        <end position="237"/>
    </location>
</feature>
<accession>A0A9N9QRG6</accession>
<feature type="domain" description="ZAD" evidence="10">
    <location>
        <begin position="7"/>
        <end position="91"/>
    </location>
</feature>
<evidence type="ECO:0000256" key="7">
    <source>
        <dbReference type="PROSITE-ProRule" id="PRU01263"/>
    </source>
</evidence>
<feature type="region of interest" description="Disordered" evidence="8">
    <location>
        <begin position="812"/>
        <end position="848"/>
    </location>
</feature>
<dbReference type="PANTHER" id="PTHR24394">
    <property type="entry name" value="ZINC FINGER PROTEIN"/>
    <property type="match status" value="1"/>
</dbReference>
<keyword evidence="5" id="KW-0539">Nucleus</keyword>
<feature type="compositionally biased region" description="Basic and acidic residues" evidence="8">
    <location>
        <begin position="912"/>
        <end position="934"/>
    </location>
</feature>
<feature type="domain" description="C2H2-type" evidence="9">
    <location>
        <begin position="680"/>
        <end position="708"/>
    </location>
</feature>
<feature type="region of interest" description="Disordered" evidence="8">
    <location>
        <begin position="1067"/>
        <end position="1104"/>
    </location>
</feature>
<feature type="region of interest" description="Disordered" evidence="8">
    <location>
        <begin position="912"/>
        <end position="945"/>
    </location>
</feature>
<keyword evidence="4 7" id="KW-0862">Zinc</keyword>
<feature type="compositionally biased region" description="Basic and acidic residues" evidence="8">
    <location>
        <begin position="1085"/>
        <end position="1097"/>
    </location>
</feature>